<dbReference type="Proteomes" id="UP000319514">
    <property type="component" value="Unassembled WGS sequence"/>
</dbReference>
<keyword evidence="3" id="KW-0902">Two-component regulatory system</keyword>
<dbReference type="Pfam" id="PF07730">
    <property type="entry name" value="HisKA_3"/>
    <property type="match status" value="1"/>
</dbReference>
<feature type="domain" description="GAF" evidence="4">
    <location>
        <begin position="225"/>
        <end position="375"/>
    </location>
</feature>
<dbReference type="Gene3D" id="1.20.5.1930">
    <property type="match status" value="1"/>
</dbReference>
<dbReference type="Pfam" id="PF02518">
    <property type="entry name" value="HATPase_c"/>
    <property type="match status" value="1"/>
</dbReference>
<evidence type="ECO:0000256" key="3">
    <source>
        <dbReference type="ARBA" id="ARBA00023012"/>
    </source>
</evidence>
<evidence type="ECO:0000313" key="5">
    <source>
        <dbReference type="EMBL" id="TQL60004.1"/>
    </source>
</evidence>
<dbReference type="EMBL" id="VFOQ01000001">
    <property type="protein sequence ID" value="TQL60004.1"/>
    <property type="molecule type" value="Genomic_DNA"/>
</dbReference>
<keyword evidence="6" id="KW-1185">Reference proteome</keyword>
<name>A0A542ZI42_9MICO</name>
<dbReference type="PANTHER" id="PTHR24421:SF56">
    <property type="entry name" value="OXYGEN SENSOR HISTIDINE KINASE RESPONSE REGULATOR DOST"/>
    <property type="match status" value="1"/>
</dbReference>
<dbReference type="InterPro" id="IPR036890">
    <property type="entry name" value="HATPase_C_sf"/>
</dbReference>
<dbReference type="InterPro" id="IPR003018">
    <property type="entry name" value="GAF"/>
</dbReference>
<keyword evidence="2 5" id="KW-0418">Kinase</keyword>
<dbReference type="PANTHER" id="PTHR24421">
    <property type="entry name" value="NITRATE/NITRITE SENSOR PROTEIN NARX-RELATED"/>
    <property type="match status" value="1"/>
</dbReference>
<organism evidence="5 6">
    <name type="scientific">Oryzihumus leptocrescens</name>
    <dbReference type="NCBI Taxonomy" id="297536"/>
    <lineage>
        <taxon>Bacteria</taxon>
        <taxon>Bacillati</taxon>
        <taxon>Actinomycetota</taxon>
        <taxon>Actinomycetes</taxon>
        <taxon>Micrococcales</taxon>
        <taxon>Intrasporangiaceae</taxon>
        <taxon>Oryzihumus</taxon>
    </lineage>
</organism>
<dbReference type="CDD" id="cd16917">
    <property type="entry name" value="HATPase_UhpB-NarQ-NarX-like"/>
    <property type="match status" value="1"/>
</dbReference>
<sequence length="571" mass="60772">MGEERIDLGEGSPWPAALELEDLLEQLRGRARTAQRSQERLGALLDAVVAVSADLDLSVVLARIVRSACQLVDARYGALGVLGPDGEHLSEFITYGLTEKERATIGDPPRGRGVLGLLIRDPRARRVRDISAHPESSGFPPGHPPMHSFLGTPIRIRDRLYGNLYLSEKQGAPEFTADDESMLIALAANAGVAIDNAQLYERARRQRRWSDASGEITRMLLEGRGESSALALMVRRVRELTGAELAAVGIHDDEGLVVRAIDAVDGAAEVGTLLRGDQWGELMSGREPLLLVPGSGEDLPQPAMVASARALATIATAGPTALVPIAVGEAELGVLVVAWDPSAESAATASLADLADFAALAGLGLEAAGAQRERARTVLLEDRDRIARDMHDHVIQRLFATGLSLQSAARLATNQVVQDRIDVAVDELDAAIKDIRNSIFALHRPDFGAGVRGELDEIVAAAAESLGFVPDFVVEGLLVALPDYAEVDLVAVVREGLSNIVRHANATSAGVHVTVGRDLVVEVTDDGVGAEPEAIRSGLANLERRALASGGTFEVRRREPSGTLLRWSVPL</sequence>
<dbReference type="GO" id="GO:0016020">
    <property type="term" value="C:membrane"/>
    <property type="evidence" value="ECO:0007669"/>
    <property type="project" value="InterPro"/>
</dbReference>
<feature type="domain" description="GAF" evidence="4">
    <location>
        <begin position="56"/>
        <end position="204"/>
    </location>
</feature>
<dbReference type="Pfam" id="PF13185">
    <property type="entry name" value="GAF_2"/>
    <property type="match status" value="1"/>
</dbReference>
<dbReference type="GO" id="GO:0000155">
    <property type="term" value="F:phosphorelay sensor kinase activity"/>
    <property type="evidence" value="ECO:0007669"/>
    <property type="project" value="InterPro"/>
</dbReference>
<dbReference type="InterPro" id="IPR029016">
    <property type="entry name" value="GAF-like_dom_sf"/>
</dbReference>
<dbReference type="SMART" id="SM00065">
    <property type="entry name" value="GAF"/>
    <property type="match status" value="2"/>
</dbReference>
<evidence type="ECO:0000256" key="1">
    <source>
        <dbReference type="ARBA" id="ARBA00022679"/>
    </source>
</evidence>
<dbReference type="InterPro" id="IPR011712">
    <property type="entry name" value="Sig_transdc_His_kin_sub3_dim/P"/>
</dbReference>
<comment type="caution">
    <text evidence="5">The sequence shown here is derived from an EMBL/GenBank/DDBJ whole genome shotgun (WGS) entry which is preliminary data.</text>
</comment>
<dbReference type="Gene3D" id="3.30.565.10">
    <property type="entry name" value="Histidine kinase-like ATPase, C-terminal domain"/>
    <property type="match status" value="1"/>
</dbReference>
<dbReference type="InterPro" id="IPR003594">
    <property type="entry name" value="HATPase_dom"/>
</dbReference>
<dbReference type="OrthoDB" id="5241249at2"/>
<gene>
    <name evidence="5" type="ORF">FB474_1379</name>
</gene>
<evidence type="ECO:0000259" key="4">
    <source>
        <dbReference type="SMART" id="SM00065"/>
    </source>
</evidence>
<dbReference type="SUPFAM" id="SSF55781">
    <property type="entry name" value="GAF domain-like"/>
    <property type="match status" value="2"/>
</dbReference>
<accession>A0A542ZI42</accession>
<evidence type="ECO:0000313" key="6">
    <source>
        <dbReference type="Proteomes" id="UP000319514"/>
    </source>
</evidence>
<proteinExistence type="predicted"/>
<protein>
    <submittedName>
        <fullName evidence="5">Histidine kinase</fullName>
    </submittedName>
</protein>
<reference evidence="5 6" key="1">
    <citation type="submission" date="2019-06" db="EMBL/GenBank/DDBJ databases">
        <title>Sequencing the genomes of 1000 actinobacteria strains.</title>
        <authorList>
            <person name="Klenk H.-P."/>
        </authorList>
    </citation>
    <scope>NUCLEOTIDE SEQUENCE [LARGE SCALE GENOMIC DNA]</scope>
    <source>
        <strain evidence="5 6">DSM 18082</strain>
    </source>
</reference>
<dbReference type="GO" id="GO:0046983">
    <property type="term" value="F:protein dimerization activity"/>
    <property type="evidence" value="ECO:0007669"/>
    <property type="project" value="InterPro"/>
</dbReference>
<keyword evidence="1" id="KW-0808">Transferase</keyword>
<dbReference type="RefSeq" id="WP_141787953.1">
    <property type="nucleotide sequence ID" value="NZ_BAAAKX010000005.1"/>
</dbReference>
<dbReference type="AlphaFoldDB" id="A0A542ZI42"/>
<evidence type="ECO:0000256" key="2">
    <source>
        <dbReference type="ARBA" id="ARBA00022777"/>
    </source>
</evidence>
<dbReference type="InterPro" id="IPR050482">
    <property type="entry name" value="Sensor_HK_TwoCompSys"/>
</dbReference>
<dbReference type="Gene3D" id="3.30.450.40">
    <property type="match status" value="2"/>
</dbReference>
<dbReference type="SUPFAM" id="SSF55874">
    <property type="entry name" value="ATPase domain of HSP90 chaperone/DNA topoisomerase II/histidine kinase"/>
    <property type="match status" value="1"/>
</dbReference>